<evidence type="ECO:0000313" key="1">
    <source>
        <dbReference type="EMBL" id="GAA1124095.1"/>
    </source>
</evidence>
<dbReference type="Proteomes" id="UP001499987">
    <property type="component" value="Unassembled WGS sequence"/>
</dbReference>
<proteinExistence type="predicted"/>
<dbReference type="InterPro" id="IPR029062">
    <property type="entry name" value="Class_I_gatase-like"/>
</dbReference>
<dbReference type="EMBL" id="BAAALD010000143">
    <property type="protein sequence ID" value="GAA1124095.1"/>
    <property type="molecule type" value="Genomic_DNA"/>
</dbReference>
<reference evidence="1 2" key="1">
    <citation type="journal article" date="2019" name="Int. J. Syst. Evol. Microbiol.">
        <title>The Global Catalogue of Microorganisms (GCM) 10K type strain sequencing project: providing services to taxonomists for standard genome sequencing and annotation.</title>
        <authorList>
            <consortium name="The Broad Institute Genomics Platform"/>
            <consortium name="The Broad Institute Genome Sequencing Center for Infectious Disease"/>
            <person name="Wu L."/>
            <person name="Ma J."/>
        </authorList>
    </citation>
    <scope>NUCLEOTIDE SEQUENCE [LARGE SCALE GENOMIC DNA]</scope>
    <source>
        <strain evidence="1 2">JCM 13002</strain>
    </source>
</reference>
<gene>
    <name evidence="1" type="ORF">GCM10009663_73900</name>
</gene>
<keyword evidence="2" id="KW-1185">Reference proteome</keyword>
<accession>A0ABN1U640</accession>
<protein>
    <recommendedName>
        <fullName evidence="3">Peptidase S51</fullName>
    </recommendedName>
</protein>
<dbReference type="SUPFAM" id="SSF52317">
    <property type="entry name" value="Class I glutamine amidotransferase-like"/>
    <property type="match status" value="1"/>
</dbReference>
<dbReference type="Gene3D" id="3.40.50.880">
    <property type="match status" value="1"/>
</dbReference>
<sequence>MTIHLVGGGRDEAWYAELYGPFLAEAGAQPEVACLLLDEGDVPEQFERWSGALTAAAPCRPRAVPVVPGAAFDPAVLDGADAVFVGGGLTPEYASALAGPLGRRLAERPLPYAGFSAGAAIAAGRAVVGGWLSGGVPVCPEETAEDLDEIEVRDGLGLIAPAVDVHAAQWGTLGRLVEAVARGAVPYGLAIDENTAVTVRGAGARVRGAGRVHLVRPDGGEAAAVRSYRAGEELPL</sequence>
<evidence type="ECO:0000313" key="2">
    <source>
        <dbReference type="Proteomes" id="UP001499987"/>
    </source>
</evidence>
<name>A0ABN1U640_9ACTN</name>
<comment type="caution">
    <text evidence="1">The sequence shown here is derived from an EMBL/GenBank/DDBJ whole genome shotgun (WGS) entry which is preliminary data.</text>
</comment>
<organism evidence="1 2">
    <name type="scientific">Kitasatospora arboriphila</name>
    <dbReference type="NCBI Taxonomy" id="258052"/>
    <lineage>
        <taxon>Bacteria</taxon>
        <taxon>Bacillati</taxon>
        <taxon>Actinomycetota</taxon>
        <taxon>Actinomycetes</taxon>
        <taxon>Kitasatosporales</taxon>
        <taxon>Streptomycetaceae</taxon>
        <taxon>Kitasatospora</taxon>
    </lineage>
</organism>
<dbReference type="RefSeq" id="WP_344628143.1">
    <property type="nucleotide sequence ID" value="NZ_BAAALD010000143.1"/>
</dbReference>
<evidence type="ECO:0008006" key="3">
    <source>
        <dbReference type="Google" id="ProtNLM"/>
    </source>
</evidence>